<accession>A0A4C1WAK9</accession>
<evidence type="ECO:0000313" key="3">
    <source>
        <dbReference type="Proteomes" id="UP000299102"/>
    </source>
</evidence>
<name>A0A4C1WAK9_EUMVA</name>
<evidence type="ECO:0000256" key="1">
    <source>
        <dbReference type="SAM" id="MobiDB-lite"/>
    </source>
</evidence>
<gene>
    <name evidence="2" type="ORF">EVAR_40105_1</name>
</gene>
<dbReference type="Proteomes" id="UP000299102">
    <property type="component" value="Unassembled WGS sequence"/>
</dbReference>
<dbReference type="AlphaFoldDB" id="A0A4C1WAK9"/>
<organism evidence="2 3">
    <name type="scientific">Eumeta variegata</name>
    <name type="common">Bagworm moth</name>
    <name type="synonym">Eumeta japonica</name>
    <dbReference type="NCBI Taxonomy" id="151549"/>
    <lineage>
        <taxon>Eukaryota</taxon>
        <taxon>Metazoa</taxon>
        <taxon>Ecdysozoa</taxon>
        <taxon>Arthropoda</taxon>
        <taxon>Hexapoda</taxon>
        <taxon>Insecta</taxon>
        <taxon>Pterygota</taxon>
        <taxon>Neoptera</taxon>
        <taxon>Endopterygota</taxon>
        <taxon>Lepidoptera</taxon>
        <taxon>Glossata</taxon>
        <taxon>Ditrysia</taxon>
        <taxon>Tineoidea</taxon>
        <taxon>Psychidae</taxon>
        <taxon>Oiketicinae</taxon>
        <taxon>Eumeta</taxon>
    </lineage>
</organism>
<sequence>MSHEVHASHRAYRAGIDSGSVKSVVMNDGLRVAEGTDRRHAPAARAHGGGRRSFADKPKCVVRARDIPR</sequence>
<proteinExistence type="predicted"/>
<keyword evidence="3" id="KW-1185">Reference proteome</keyword>
<reference evidence="2 3" key="1">
    <citation type="journal article" date="2019" name="Commun. Biol.">
        <title>The bagworm genome reveals a unique fibroin gene that provides high tensile strength.</title>
        <authorList>
            <person name="Kono N."/>
            <person name="Nakamura H."/>
            <person name="Ohtoshi R."/>
            <person name="Tomita M."/>
            <person name="Numata K."/>
            <person name="Arakawa K."/>
        </authorList>
    </citation>
    <scope>NUCLEOTIDE SEQUENCE [LARGE SCALE GENOMIC DNA]</scope>
</reference>
<evidence type="ECO:0000313" key="2">
    <source>
        <dbReference type="EMBL" id="GBP47549.1"/>
    </source>
</evidence>
<dbReference type="EMBL" id="BGZK01000504">
    <property type="protein sequence ID" value="GBP47549.1"/>
    <property type="molecule type" value="Genomic_DNA"/>
</dbReference>
<comment type="caution">
    <text evidence="2">The sequence shown here is derived from an EMBL/GenBank/DDBJ whole genome shotgun (WGS) entry which is preliminary data.</text>
</comment>
<protein>
    <submittedName>
        <fullName evidence="2">Uncharacterized protein</fullName>
    </submittedName>
</protein>
<feature type="region of interest" description="Disordered" evidence="1">
    <location>
        <begin position="35"/>
        <end position="56"/>
    </location>
</feature>